<dbReference type="EC" id="2.7.7.68" evidence="5"/>
<evidence type="ECO:0000256" key="5">
    <source>
        <dbReference type="HAMAP-Rule" id="MF_02114"/>
    </source>
</evidence>
<keyword evidence="7" id="KW-1185">Reference proteome</keyword>
<accession>A0A0H1QYZ4</accession>
<keyword evidence="4 5" id="KW-0342">GTP-binding</keyword>
<evidence type="ECO:0000313" key="6">
    <source>
        <dbReference type="EMBL" id="KLK88153.1"/>
    </source>
</evidence>
<sequence>MYFHALIPFKPVNPKTRLSCILTQEEREAFARAMLEDVIAAVQKSGCSATLLCTHSFKHENALVAVRTEPLNDAINWALGQFHCPALIIMADIPLVTAGDIQRLIRTEKDMSIVPGRGGGTNIIFLKKPRCFRADYYGASFLDHMRIAEECGFSVEVIDSFRMSTDIDEKEDLVEILIHGKGRKSREYLESSGFSIVLDEKGRVGVQRDPHEEAL</sequence>
<proteinExistence type="inferred from homology"/>
<comment type="function">
    <text evidence="5">Guanylyltransferase that catalyzes the activation of (2S)-2-phospholactate (2-PL) as (2S)-lactyl-2-diphospho-5'-guanosine, via the condensation of 2-PL with GTP. It is involved in the biosynthesis of coenzyme F420, a hydride carrier cofactor.</text>
</comment>
<comment type="caution">
    <text evidence="6">The sequence shown here is derived from an EMBL/GenBank/DDBJ whole genome shotgun (WGS) entry which is preliminary data.</text>
</comment>
<dbReference type="PANTHER" id="PTHR40392">
    <property type="entry name" value="2-PHOSPHO-L-LACTATE GUANYLYLTRANSFERASE"/>
    <property type="match status" value="1"/>
</dbReference>
<comment type="pathway">
    <text evidence="5">Cofactor biosynthesis; coenzyme F420 biosynthesis.</text>
</comment>
<dbReference type="Proteomes" id="UP000035301">
    <property type="component" value="Unassembled WGS sequence"/>
</dbReference>
<comment type="subunit">
    <text evidence="5">Homodimer.</text>
</comment>
<dbReference type="UniPathway" id="UPA00071"/>
<name>A0A0H1QYZ4_9EURY</name>
<dbReference type="InterPro" id="IPR029044">
    <property type="entry name" value="Nucleotide-diphossugar_trans"/>
</dbReference>
<reference evidence="6 7" key="1">
    <citation type="journal article" date="2015" name="Int. J. Syst. Evol. Microbiol.">
        <title>Methanoculleus sediminis sp. nov., a methanogen from sediments near a submarine mud volcano.</title>
        <authorList>
            <person name="Chen S.C."/>
            <person name="Chen M.F."/>
            <person name="Lai M.C."/>
            <person name="Weng C.Y."/>
            <person name="Wu S.Y."/>
            <person name="Lin S."/>
            <person name="Yang T.F."/>
            <person name="Chen P.C."/>
        </authorList>
    </citation>
    <scope>NUCLEOTIDE SEQUENCE [LARGE SCALE GENOMIC DNA]</scope>
    <source>
        <strain evidence="6 7">S3Fa</strain>
    </source>
</reference>
<dbReference type="Gene3D" id="6.10.140.50">
    <property type="match status" value="1"/>
</dbReference>
<evidence type="ECO:0000313" key="7">
    <source>
        <dbReference type="Proteomes" id="UP000035301"/>
    </source>
</evidence>
<dbReference type="Gene3D" id="3.90.550.10">
    <property type="entry name" value="Spore Coat Polysaccharide Biosynthesis Protein SpsA, Chain A"/>
    <property type="match status" value="1"/>
</dbReference>
<dbReference type="PANTHER" id="PTHR40392:SF1">
    <property type="entry name" value="2-PHOSPHO-L-LACTATE GUANYLYLTRANSFERASE"/>
    <property type="match status" value="1"/>
</dbReference>
<dbReference type="NCBIfam" id="TIGR03552">
    <property type="entry name" value="F420_cofC"/>
    <property type="match status" value="1"/>
</dbReference>
<dbReference type="OrthoDB" id="11179at2157"/>
<comment type="similarity">
    <text evidence="5">Belongs to the CofC family.</text>
</comment>
<dbReference type="SUPFAM" id="SSF53448">
    <property type="entry name" value="Nucleotide-diphospho-sugar transferases"/>
    <property type="match status" value="1"/>
</dbReference>
<gene>
    <name evidence="5" type="primary">cofC</name>
    <name evidence="6" type="ORF">SZ63_03595</name>
</gene>
<comment type="catalytic activity">
    <reaction evidence="5">
        <text>(2S)-2-phospholactate + GTP + H(+) = (2S)-lactyl-2-diphospho-5'-guanosine + diphosphate</text>
        <dbReference type="Rhea" id="RHEA:63424"/>
        <dbReference type="ChEBI" id="CHEBI:15378"/>
        <dbReference type="ChEBI" id="CHEBI:33019"/>
        <dbReference type="ChEBI" id="CHEBI:37565"/>
        <dbReference type="ChEBI" id="CHEBI:59435"/>
        <dbReference type="ChEBI" id="CHEBI:59906"/>
        <dbReference type="EC" id="2.7.7.68"/>
    </reaction>
</comment>
<keyword evidence="1 5" id="KW-0808">Transferase</keyword>
<protein>
    <recommendedName>
        <fullName evidence="5">2-phospho-L-lactate guanylyltransferase</fullName>
        <shortName evidence="5">LP guanylyltransferase</shortName>
        <ecNumber evidence="5">2.7.7.68</ecNumber>
    </recommendedName>
</protein>
<evidence type="ECO:0000256" key="3">
    <source>
        <dbReference type="ARBA" id="ARBA00022741"/>
    </source>
</evidence>
<dbReference type="Pfam" id="PF01983">
    <property type="entry name" value="CofC"/>
    <property type="match status" value="1"/>
</dbReference>
<dbReference type="InterPro" id="IPR002835">
    <property type="entry name" value="CofC"/>
</dbReference>
<dbReference type="GO" id="GO:0052645">
    <property type="term" value="P:F420-0 metabolic process"/>
    <property type="evidence" value="ECO:0007669"/>
    <property type="project" value="UniProtKB-UniRule"/>
</dbReference>
<organism evidence="6 7">
    <name type="scientific">Methanoculleus sediminis</name>
    <dbReference type="NCBI Taxonomy" id="1550566"/>
    <lineage>
        <taxon>Archaea</taxon>
        <taxon>Methanobacteriati</taxon>
        <taxon>Methanobacteriota</taxon>
        <taxon>Stenosarchaea group</taxon>
        <taxon>Methanomicrobia</taxon>
        <taxon>Methanomicrobiales</taxon>
        <taxon>Methanomicrobiaceae</taxon>
        <taxon>Methanoculleus</taxon>
    </lineage>
</organism>
<dbReference type="HAMAP" id="MF_02114">
    <property type="entry name" value="CofC"/>
    <property type="match status" value="1"/>
</dbReference>
<dbReference type="PATRIC" id="fig|1550566.3.peg.771"/>
<dbReference type="EMBL" id="JXOJ01000002">
    <property type="protein sequence ID" value="KLK88153.1"/>
    <property type="molecule type" value="Genomic_DNA"/>
</dbReference>
<dbReference type="AlphaFoldDB" id="A0A0H1QYZ4"/>
<dbReference type="GO" id="GO:0005525">
    <property type="term" value="F:GTP binding"/>
    <property type="evidence" value="ECO:0007669"/>
    <property type="project" value="UniProtKB-KW"/>
</dbReference>
<keyword evidence="3 5" id="KW-0547">Nucleotide-binding</keyword>
<dbReference type="GO" id="GO:0043814">
    <property type="term" value="F:phospholactate guanylyltransferase activity"/>
    <property type="evidence" value="ECO:0007669"/>
    <property type="project" value="UniProtKB-EC"/>
</dbReference>
<dbReference type="STRING" id="1550566.SZ63_03595"/>
<evidence type="ECO:0000256" key="1">
    <source>
        <dbReference type="ARBA" id="ARBA00022679"/>
    </source>
</evidence>
<evidence type="ECO:0000256" key="4">
    <source>
        <dbReference type="ARBA" id="ARBA00023134"/>
    </source>
</evidence>
<evidence type="ECO:0000256" key="2">
    <source>
        <dbReference type="ARBA" id="ARBA00022695"/>
    </source>
</evidence>
<keyword evidence="2 5" id="KW-0548">Nucleotidyltransferase</keyword>
<dbReference type="RefSeq" id="WP_048181338.1">
    <property type="nucleotide sequence ID" value="NZ_JXOJ01000002.1"/>
</dbReference>